<dbReference type="InterPro" id="IPR022761">
    <property type="entry name" value="Fumarate_lyase_N"/>
</dbReference>
<dbReference type="InterPro" id="IPR000362">
    <property type="entry name" value="Fumarate_lyase_fam"/>
</dbReference>
<dbReference type="PROSITE" id="PS00163">
    <property type="entry name" value="FUMARATE_LYASES"/>
    <property type="match status" value="1"/>
</dbReference>
<dbReference type="EMBL" id="CCXY01000128">
    <property type="protein sequence ID" value="CEG12314.1"/>
    <property type="molecule type" value="Genomic_DNA"/>
</dbReference>
<accession>A0A098E9W4</accession>
<dbReference type="FunFam" id="1.20.200.10:FF:000015">
    <property type="entry name" value="argininosuccinate lyase isoform X2"/>
    <property type="match status" value="1"/>
</dbReference>
<gene>
    <name evidence="3" type="primary">argH</name>
    <name evidence="3" type="ORF">MSIBF_A2130006</name>
</gene>
<evidence type="ECO:0000259" key="2">
    <source>
        <dbReference type="Pfam" id="PF14698"/>
    </source>
</evidence>
<dbReference type="InterPro" id="IPR009049">
    <property type="entry name" value="Argininosuccinate_lyase"/>
</dbReference>
<dbReference type="Gene3D" id="1.10.40.30">
    <property type="entry name" value="Fumarase/aspartase (C-terminal domain)"/>
    <property type="match status" value="1"/>
</dbReference>
<dbReference type="InterPro" id="IPR020557">
    <property type="entry name" value="Fumarate_lyase_CS"/>
</dbReference>
<dbReference type="PANTHER" id="PTHR43814:SF1">
    <property type="entry name" value="ARGININOSUCCINATE LYASE"/>
    <property type="match status" value="1"/>
</dbReference>
<reference evidence="3" key="1">
    <citation type="submission" date="2014-09" db="EMBL/GenBank/DDBJ databases">
        <authorList>
            <person name="Probst J Alexander"/>
        </authorList>
    </citation>
    <scope>NUCLEOTIDE SEQUENCE</scope>
</reference>
<dbReference type="GO" id="GO:0004056">
    <property type="term" value="F:argininosuccinate lyase activity"/>
    <property type="evidence" value="ECO:0007669"/>
    <property type="project" value="UniProtKB-EC"/>
</dbReference>
<protein>
    <submittedName>
        <fullName evidence="3">Argininosuccinate lyase</fullName>
        <ecNumber evidence="3">4.3.2.1</ecNumber>
    </submittedName>
</protein>
<keyword evidence="3" id="KW-0456">Lyase</keyword>
<sequence>MSIKKFTQSLNIDKRLFEADVRNTTAHNLMLAKQRIIEKDVAREIIKNLKEALTEFKNGNFKFSEELEDVHMNIESYVISKGGEKCGAMHTARSRNDQVVTDTRILAREITLNTMENLLNLSNSLIDFAERSKVIIPGYTHLQQAMPTVASHWILAYIDAFLRDFERLNESYKRTNLCPLGSAAFAGTSFPTDRNFTAKLLGFDGLIENSLDGVASRDFIAEILSCLAILSSTLSRFCEEIILFNSYEFGLIEISPEWTTGSSIMPQKKNPDIAELTRGKTGRIYGDLINILTILKGIPYSYNRDMQEDKFPLFDASDEVNSMLEILTEMSRAIKFKEQEQINKKFSNEIIATDLANLLVIKGIPFRKAYNIVKECINKNDFSEINKVAGNEISKINVENCIKFRKSTGSANYNEVERMIADRKKKIEKFYEIIEEKRKRTEDAKIIISQYCSEILNLQV</sequence>
<dbReference type="PRINTS" id="PR00145">
    <property type="entry name" value="ARGSUCLYASE"/>
</dbReference>
<dbReference type="Pfam" id="PF00206">
    <property type="entry name" value="Lyase_1"/>
    <property type="match status" value="1"/>
</dbReference>
<evidence type="ECO:0000313" key="3">
    <source>
        <dbReference type="EMBL" id="CEG12314.1"/>
    </source>
</evidence>
<dbReference type="SUPFAM" id="SSF48557">
    <property type="entry name" value="L-aspartase-like"/>
    <property type="match status" value="1"/>
</dbReference>
<dbReference type="PANTHER" id="PTHR43814">
    <property type="entry name" value="ARGININOSUCCINATE LYASE"/>
    <property type="match status" value="1"/>
</dbReference>
<feature type="domain" description="Argininosuccinate lyase C-terminal" evidence="2">
    <location>
        <begin position="351"/>
        <end position="379"/>
    </location>
</feature>
<dbReference type="EC" id="4.3.2.1" evidence="3"/>
<dbReference type="Gene3D" id="1.20.200.10">
    <property type="entry name" value="Fumarase/aspartase (Central domain)"/>
    <property type="match status" value="1"/>
</dbReference>
<dbReference type="Pfam" id="PF14698">
    <property type="entry name" value="ASL_C2"/>
    <property type="match status" value="1"/>
</dbReference>
<dbReference type="HAMAP" id="MF_00006">
    <property type="entry name" value="Arg_succ_lyase"/>
    <property type="match status" value="1"/>
</dbReference>
<dbReference type="PRINTS" id="PR00149">
    <property type="entry name" value="FUMRATELYASE"/>
</dbReference>
<organism evidence="3">
    <name type="scientific">groundwater metagenome</name>
    <dbReference type="NCBI Taxonomy" id="717931"/>
    <lineage>
        <taxon>unclassified sequences</taxon>
        <taxon>metagenomes</taxon>
        <taxon>ecological metagenomes</taxon>
    </lineage>
</organism>
<dbReference type="InterPro" id="IPR029419">
    <property type="entry name" value="Arg_succ_lyase_C"/>
</dbReference>
<dbReference type="InterPro" id="IPR024083">
    <property type="entry name" value="Fumarase/histidase_N"/>
</dbReference>
<dbReference type="Gene3D" id="1.10.275.10">
    <property type="entry name" value="Fumarase/aspartase (N-terminal domain)"/>
    <property type="match status" value="1"/>
</dbReference>
<proteinExistence type="inferred from homology"/>
<dbReference type="CDD" id="cd01359">
    <property type="entry name" value="Argininosuccinate_lyase"/>
    <property type="match status" value="1"/>
</dbReference>
<dbReference type="InterPro" id="IPR008948">
    <property type="entry name" value="L-Aspartase-like"/>
</dbReference>
<name>A0A098E9W4_9ZZZZ</name>
<dbReference type="NCBIfam" id="TIGR00838">
    <property type="entry name" value="argH"/>
    <property type="match status" value="1"/>
</dbReference>
<evidence type="ECO:0000259" key="1">
    <source>
        <dbReference type="Pfam" id="PF00206"/>
    </source>
</evidence>
<dbReference type="AlphaFoldDB" id="A0A098E9W4"/>
<dbReference type="GO" id="GO:0042450">
    <property type="term" value="P:L-arginine biosynthetic process via ornithine"/>
    <property type="evidence" value="ECO:0007669"/>
    <property type="project" value="InterPro"/>
</dbReference>
<dbReference type="GO" id="GO:0005829">
    <property type="term" value="C:cytosol"/>
    <property type="evidence" value="ECO:0007669"/>
    <property type="project" value="TreeGrafter"/>
</dbReference>
<feature type="domain" description="Fumarate lyase N-terminal" evidence="1">
    <location>
        <begin position="4"/>
        <end position="286"/>
    </location>
</feature>